<protein>
    <submittedName>
        <fullName evidence="1">Uncharacterized protein</fullName>
    </submittedName>
</protein>
<dbReference type="InterPro" id="IPR012337">
    <property type="entry name" value="RNaseH-like_sf"/>
</dbReference>
<keyword evidence="2" id="KW-1185">Reference proteome</keyword>
<feature type="non-terminal residue" evidence="1">
    <location>
        <position position="162"/>
    </location>
</feature>
<accession>A0AAD7H6F2</accession>
<comment type="caution">
    <text evidence="1">The sequence shown here is derived from an EMBL/GenBank/DDBJ whole genome shotgun (WGS) entry which is preliminary data.</text>
</comment>
<evidence type="ECO:0000313" key="2">
    <source>
        <dbReference type="Proteomes" id="UP001215598"/>
    </source>
</evidence>
<name>A0AAD7H6F2_9AGAR</name>
<evidence type="ECO:0000313" key="1">
    <source>
        <dbReference type="EMBL" id="KAJ7713560.1"/>
    </source>
</evidence>
<gene>
    <name evidence="1" type="ORF">B0H16DRAFT_1435997</name>
</gene>
<reference evidence="1" key="1">
    <citation type="submission" date="2023-03" db="EMBL/GenBank/DDBJ databases">
        <title>Massive genome expansion in bonnet fungi (Mycena s.s.) driven by repeated elements and novel gene families across ecological guilds.</title>
        <authorList>
            <consortium name="Lawrence Berkeley National Laboratory"/>
            <person name="Harder C.B."/>
            <person name="Miyauchi S."/>
            <person name="Viragh M."/>
            <person name="Kuo A."/>
            <person name="Thoen E."/>
            <person name="Andreopoulos B."/>
            <person name="Lu D."/>
            <person name="Skrede I."/>
            <person name="Drula E."/>
            <person name="Henrissat B."/>
            <person name="Morin E."/>
            <person name="Kohler A."/>
            <person name="Barry K."/>
            <person name="LaButti K."/>
            <person name="Morin E."/>
            <person name="Salamov A."/>
            <person name="Lipzen A."/>
            <person name="Mereny Z."/>
            <person name="Hegedus B."/>
            <person name="Baldrian P."/>
            <person name="Stursova M."/>
            <person name="Weitz H."/>
            <person name="Taylor A."/>
            <person name="Grigoriev I.V."/>
            <person name="Nagy L.G."/>
            <person name="Martin F."/>
            <person name="Kauserud H."/>
        </authorList>
    </citation>
    <scope>NUCLEOTIDE SEQUENCE</scope>
    <source>
        <strain evidence="1">CBHHK182m</strain>
    </source>
</reference>
<dbReference type="EMBL" id="JARKIB010000341">
    <property type="protein sequence ID" value="KAJ7713560.1"/>
    <property type="molecule type" value="Genomic_DNA"/>
</dbReference>
<dbReference type="SUPFAM" id="SSF53098">
    <property type="entry name" value="Ribonuclease H-like"/>
    <property type="match status" value="1"/>
</dbReference>
<proteinExistence type="predicted"/>
<sequence length="162" mass="19233">MSPQAREFFKKCCMQVGLSPLEVLLWVRTRWASLYRALDRSLDLRKAIDRFVLIADSSDEVPPLKNKNYMDYMLTAAEWERIKMIHEALREPADVTQTFSNERHPTVWRIIPTFEYLIKRWETMAAHPRYAEIGEALLEGVKSFRKWFHRTDTTSNAYFICL</sequence>
<dbReference type="Proteomes" id="UP001215598">
    <property type="component" value="Unassembled WGS sequence"/>
</dbReference>
<dbReference type="AlphaFoldDB" id="A0AAD7H6F2"/>
<organism evidence="1 2">
    <name type="scientific">Mycena metata</name>
    <dbReference type="NCBI Taxonomy" id="1033252"/>
    <lineage>
        <taxon>Eukaryota</taxon>
        <taxon>Fungi</taxon>
        <taxon>Dikarya</taxon>
        <taxon>Basidiomycota</taxon>
        <taxon>Agaricomycotina</taxon>
        <taxon>Agaricomycetes</taxon>
        <taxon>Agaricomycetidae</taxon>
        <taxon>Agaricales</taxon>
        <taxon>Marasmiineae</taxon>
        <taxon>Mycenaceae</taxon>
        <taxon>Mycena</taxon>
    </lineage>
</organism>